<dbReference type="Proteomes" id="UP000194204">
    <property type="component" value="Unassembled WGS sequence"/>
</dbReference>
<dbReference type="AlphaFoldDB" id="A0A1Y2SGQ7"/>
<protein>
    <submittedName>
        <fullName evidence="1">Uncharacterized protein</fullName>
    </submittedName>
</protein>
<keyword evidence="2" id="KW-1185">Reference proteome</keyword>
<reference evidence="1 2" key="1">
    <citation type="submission" date="2017-01" db="EMBL/GenBank/DDBJ databases">
        <title>Deconstructing symbiosis and pathogenesis requirements using a combined genomic-metabolomic approach.</title>
        <authorList>
            <person name="Tobias N.J."/>
            <person name="Wolff H."/>
            <person name="Djahanschiri B."/>
            <person name="Ebersberger I."/>
            <person name="Bode H.B."/>
        </authorList>
    </citation>
    <scope>NUCLEOTIDE SEQUENCE [LARGE SCALE GENOMIC DNA]</scope>
    <source>
        <strain evidence="1 2">DSM 4764</strain>
    </source>
</reference>
<accession>A0A1Y2SGQ7</accession>
<name>A0A1Y2SGQ7_9GAMM</name>
<comment type="caution">
    <text evidence="1">The sequence shown here is derived from an EMBL/GenBank/DDBJ whole genome shotgun (WGS) entry which is preliminary data.</text>
</comment>
<sequence length="105" mass="12600">MSYFLRRIDRFLEHERSQGRNWKKRNENQLYYSVTGNSRYEYPVVWIAFHDLQCNDLTDIVYQTGSSMGCVLYHQGVWNQHNVVSITHNVRNMSVIINSIVESWR</sequence>
<evidence type="ECO:0000313" key="1">
    <source>
        <dbReference type="EMBL" id="OTA16763.1"/>
    </source>
</evidence>
<evidence type="ECO:0000313" key="2">
    <source>
        <dbReference type="Proteomes" id="UP000194204"/>
    </source>
</evidence>
<gene>
    <name evidence="1" type="ORF">Xbed_03426</name>
</gene>
<proteinExistence type="predicted"/>
<organism evidence="1 2">
    <name type="scientific">Xenorhabdus beddingii</name>
    <dbReference type="NCBI Taxonomy" id="40578"/>
    <lineage>
        <taxon>Bacteria</taxon>
        <taxon>Pseudomonadati</taxon>
        <taxon>Pseudomonadota</taxon>
        <taxon>Gammaproteobacteria</taxon>
        <taxon>Enterobacterales</taxon>
        <taxon>Morganellaceae</taxon>
        <taxon>Xenorhabdus</taxon>
    </lineage>
</organism>
<dbReference type="EMBL" id="MUBK01000039">
    <property type="protein sequence ID" value="OTA16763.1"/>
    <property type="molecule type" value="Genomic_DNA"/>
</dbReference>